<dbReference type="Gene3D" id="3.30.1490.150">
    <property type="entry name" value="Hypothetical protein ph0010, domain 2"/>
    <property type="match status" value="1"/>
</dbReference>
<dbReference type="RefSeq" id="WP_165904803.1">
    <property type="nucleotide sequence ID" value="NZ_BHVV01000006.1"/>
</dbReference>
<evidence type="ECO:0000313" key="2">
    <source>
        <dbReference type="EMBL" id="RLJ64798.1"/>
    </source>
</evidence>
<dbReference type="Pfam" id="PF01871">
    <property type="entry name" value="AMMECR1"/>
    <property type="match status" value="1"/>
</dbReference>
<evidence type="ECO:0000313" key="3">
    <source>
        <dbReference type="Proteomes" id="UP000268908"/>
    </source>
</evidence>
<dbReference type="SUPFAM" id="SSF143447">
    <property type="entry name" value="AMMECR1-like"/>
    <property type="match status" value="1"/>
</dbReference>
<keyword evidence="3" id="KW-1185">Reference proteome</keyword>
<dbReference type="Proteomes" id="UP000268908">
    <property type="component" value="Unassembled WGS sequence"/>
</dbReference>
<dbReference type="EMBL" id="RCCI01000005">
    <property type="protein sequence ID" value="RLJ64798.1"/>
    <property type="molecule type" value="Genomic_DNA"/>
</dbReference>
<proteinExistence type="predicted"/>
<organism evidence="2 3">
    <name type="scientific">Sulfurisoma sediminicola</name>
    <dbReference type="NCBI Taxonomy" id="1381557"/>
    <lineage>
        <taxon>Bacteria</taxon>
        <taxon>Pseudomonadati</taxon>
        <taxon>Pseudomonadota</taxon>
        <taxon>Betaproteobacteria</taxon>
        <taxon>Nitrosomonadales</taxon>
        <taxon>Sterolibacteriaceae</taxon>
        <taxon>Sulfurisoma</taxon>
    </lineage>
</organism>
<dbReference type="PANTHER" id="PTHR13016">
    <property type="entry name" value="AMMECR1 HOMOLOG"/>
    <property type="match status" value="1"/>
</dbReference>
<dbReference type="AlphaFoldDB" id="A0A497XF69"/>
<dbReference type="PROSITE" id="PS51112">
    <property type="entry name" value="AMMECR1"/>
    <property type="match status" value="1"/>
</dbReference>
<sequence>MPDTLGNALLIRARNAIAAEFGLAPAAEPDDPALLRPGATFVTLTQHGQLRGCIGSLEAWRPLDQDVRANAKAAAFRDPRFMPLTEDELARTRVEVSLLAPAVPMSFASEDDAVRQLRPGIDGMILEYGMHRGTFLPQVWESLPDPRMFMAHLKQKAGLASTFWSPDIKLSRYEVQKWKEPEKN</sequence>
<reference evidence="2 3" key="1">
    <citation type="submission" date="2018-10" db="EMBL/GenBank/DDBJ databases">
        <title>Genomic Encyclopedia of Type Strains, Phase IV (KMG-IV): sequencing the most valuable type-strain genomes for metagenomic binning, comparative biology and taxonomic classification.</title>
        <authorList>
            <person name="Goeker M."/>
        </authorList>
    </citation>
    <scope>NUCLEOTIDE SEQUENCE [LARGE SCALE GENOMIC DNA]</scope>
    <source>
        <strain evidence="2 3">DSM 26916</strain>
    </source>
</reference>
<evidence type="ECO:0000259" key="1">
    <source>
        <dbReference type="PROSITE" id="PS51112"/>
    </source>
</evidence>
<comment type="caution">
    <text evidence="2">The sequence shown here is derived from an EMBL/GenBank/DDBJ whole genome shotgun (WGS) entry which is preliminary data.</text>
</comment>
<accession>A0A497XF69</accession>
<feature type="domain" description="AMMECR1" evidence="1">
    <location>
        <begin position="1"/>
        <end position="184"/>
    </location>
</feature>
<dbReference type="InterPro" id="IPR036071">
    <property type="entry name" value="AMMECR1_dom_sf"/>
</dbReference>
<dbReference type="Gene3D" id="3.30.700.20">
    <property type="entry name" value="Hypothetical protein ph0010, domain 1"/>
    <property type="match status" value="1"/>
</dbReference>
<dbReference type="PANTHER" id="PTHR13016:SF0">
    <property type="entry name" value="AMME SYNDROME CANDIDATE GENE 1 PROTEIN"/>
    <property type="match status" value="1"/>
</dbReference>
<dbReference type="InterPro" id="IPR027485">
    <property type="entry name" value="AMMECR1_N"/>
</dbReference>
<dbReference type="InterPro" id="IPR023473">
    <property type="entry name" value="AMMECR1"/>
</dbReference>
<dbReference type="NCBIfam" id="TIGR04335">
    <property type="entry name" value="AmmeMemoSam_A"/>
    <property type="match status" value="1"/>
</dbReference>
<dbReference type="NCBIfam" id="TIGR00296">
    <property type="entry name" value="TIGR00296 family protein"/>
    <property type="match status" value="1"/>
</dbReference>
<protein>
    <submittedName>
        <fullName evidence="2">Uncharacterized protein (TIGR00296 family)/AmmeMemoRadiSam system protein A</fullName>
    </submittedName>
</protein>
<name>A0A497XF69_9PROT</name>
<dbReference type="InterPro" id="IPR002733">
    <property type="entry name" value="AMMECR1_domain"/>
</dbReference>
<dbReference type="InterPro" id="IPR027623">
    <property type="entry name" value="AmmeMemoSam_A"/>
</dbReference>
<gene>
    <name evidence="2" type="ORF">DFR35_1446</name>
</gene>